<name>A0A175YFB3_DAUCS</name>
<accession>A0A175YFB3</accession>
<protein>
    <submittedName>
        <fullName evidence="1">Uncharacterized protein</fullName>
    </submittedName>
</protein>
<keyword evidence="2" id="KW-1185">Reference proteome</keyword>
<evidence type="ECO:0000313" key="2">
    <source>
        <dbReference type="Proteomes" id="UP000077755"/>
    </source>
</evidence>
<organism evidence="1 2">
    <name type="scientific">Daucus carota subsp. sativus</name>
    <name type="common">Carrot</name>
    <dbReference type="NCBI Taxonomy" id="79200"/>
    <lineage>
        <taxon>Eukaryota</taxon>
        <taxon>Viridiplantae</taxon>
        <taxon>Streptophyta</taxon>
        <taxon>Embryophyta</taxon>
        <taxon>Tracheophyta</taxon>
        <taxon>Spermatophyta</taxon>
        <taxon>Magnoliopsida</taxon>
        <taxon>eudicotyledons</taxon>
        <taxon>Gunneridae</taxon>
        <taxon>Pentapetalae</taxon>
        <taxon>asterids</taxon>
        <taxon>campanulids</taxon>
        <taxon>Apiales</taxon>
        <taxon>Apiaceae</taxon>
        <taxon>Apioideae</taxon>
        <taxon>Scandiceae</taxon>
        <taxon>Daucinae</taxon>
        <taxon>Daucus</taxon>
        <taxon>Daucus sect. Daucus</taxon>
    </lineage>
</organism>
<dbReference type="EMBL" id="CP093351">
    <property type="protein sequence ID" value="WOH14808.1"/>
    <property type="molecule type" value="Genomic_DNA"/>
</dbReference>
<dbReference type="AlphaFoldDB" id="A0A175YFB3"/>
<gene>
    <name evidence="1" type="ORF">DCAR_0934331</name>
</gene>
<reference evidence="1" key="2">
    <citation type="submission" date="2022-03" db="EMBL/GenBank/DDBJ databases">
        <title>Draft title - Genomic analysis of global carrot germplasm unveils the trajectory of domestication and the origin of high carotenoid orange carrot.</title>
        <authorList>
            <person name="Iorizzo M."/>
            <person name="Ellison S."/>
            <person name="Senalik D."/>
            <person name="Macko-Podgorni A."/>
            <person name="Grzebelus D."/>
            <person name="Bostan H."/>
            <person name="Rolling W."/>
            <person name="Curaba J."/>
            <person name="Simon P."/>
        </authorList>
    </citation>
    <scope>NUCLEOTIDE SEQUENCE</scope>
    <source>
        <tissue evidence="1">Leaf</tissue>
    </source>
</reference>
<dbReference type="Gramene" id="KZM82183">
    <property type="protein sequence ID" value="KZM82183"/>
    <property type="gene ID" value="DCAR_029752"/>
</dbReference>
<evidence type="ECO:0000313" key="1">
    <source>
        <dbReference type="EMBL" id="WOH14808.1"/>
    </source>
</evidence>
<sequence length="80" mass="8972">MSLRRGSKVWVQDRDFAWVADEVIEFIGKQVQLLTEFNKKGVLLSLSPPPSPSLSSPPSLFRLLSLSPISSRLSVCWIDD</sequence>
<proteinExistence type="predicted"/>
<reference evidence="1" key="1">
    <citation type="journal article" date="2016" name="Nat. Genet.">
        <title>A high-quality carrot genome assembly provides new insights into carotenoid accumulation and asterid genome evolution.</title>
        <authorList>
            <person name="Iorizzo M."/>
            <person name="Ellison S."/>
            <person name="Senalik D."/>
            <person name="Zeng P."/>
            <person name="Satapoomin P."/>
            <person name="Huang J."/>
            <person name="Bowman M."/>
            <person name="Iovene M."/>
            <person name="Sanseverino W."/>
            <person name="Cavagnaro P."/>
            <person name="Yildiz M."/>
            <person name="Macko-Podgorni A."/>
            <person name="Moranska E."/>
            <person name="Grzebelus E."/>
            <person name="Grzebelus D."/>
            <person name="Ashrafi H."/>
            <person name="Zheng Z."/>
            <person name="Cheng S."/>
            <person name="Spooner D."/>
            <person name="Van Deynze A."/>
            <person name="Simon P."/>
        </authorList>
    </citation>
    <scope>NUCLEOTIDE SEQUENCE</scope>
    <source>
        <tissue evidence="1">Leaf</tissue>
    </source>
</reference>
<dbReference type="Proteomes" id="UP000077755">
    <property type="component" value="Chromosome 9"/>
</dbReference>